<dbReference type="EMBL" id="WKKH01000013">
    <property type="protein sequence ID" value="MRX76549.1"/>
    <property type="molecule type" value="Genomic_DNA"/>
</dbReference>
<sequence length="268" mass="31339">MKKSTLFILSAFCTVALSACNPFPKDDSHPELPLLEDLIKDKSKFKKVVGMGNLSEIIFLKDDRILLKPDNSNLPFKISSLKNELILEEIYDWNVPFYIDKQGDLFFNRQKYHYPDYKKHEDFKTIVVQDSLNQKSEEVQNLNDSVGLKALKDYEVELLKPFDLTPCEYIIVNTERCDVFEVRNNALIVRQDEHFKIDFLKPKTDITKFDDDVLIAWHNGKLPNPVYLAYYQINNMKFKCDNMTYPKTIVIGGKMHIYVNSFGLYEIL</sequence>
<dbReference type="Proteomes" id="UP000487757">
    <property type="component" value="Unassembled WGS sequence"/>
</dbReference>
<protein>
    <submittedName>
        <fullName evidence="2">Uncharacterized protein</fullName>
    </submittedName>
</protein>
<keyword evidence="1" id="KW-0732">Signal</keyword>
<accession>A0A7K0G005</accession>
<dbReference type="OrthoDB" id="699694at2"/>
<evidence type="ECO:0000313" key="2">
    <source>
        <dbReference type="EMBL" id="MRX76549.1"/>
    </source>
</evidence>
<evidence type="ECO:0000256" key="1">
    <source>
        <dbReference type="SAM" id="SignalP"/>
    </source>
</evidence>
<proteinExistence type="predicted"/>
<dbReference type="RefSeq" id="WP_154280787.1">
    <property type="nucleotide sequence ID" value="NZ_JBHUJQ010000001.1"/>
</dbReference>
<feature type="chain" id="PRO_5029859326" evidence="1">
    <location>
        <begin position="19"/>
        <end position="268"/>
    </location>
</feature>
<name>A0A7K0G005_9SPHI</name>
<organism evidence="2 3">
    <name type="scientific">Pedobacter petrophilus</name>
    <dbReference type="NCBI Taxonomy" id="1908241"/>
    <lineage>
        <taxon>Bacteria</taxon>
        <taxon>Pseudomonadati</taxon>
        <taxon>Bacteroidota</taxon>
        <taxon>Sphingobacteriia</taxon>
        <taxon>Sphingobacteriales</taxon>
        <taxon>Sphingobacteriaceae</taxon>
        <taxon>Pedobacter</taxon>
    </lineage>
</organism>
<dbReference type="PROSITE" id="PS51257">
    <property type="entry name" value="PROKAR_LIPOPROTEIN"/>
    <property type="match status" value="1"/>
</dbReference>
<comment type="caution">
    <text evidence="2">The sequence shown here is derived from an EMBL/GenBank/DDBJ whole genome shotgun (WGS) entry which is preliminary data.</text>
</comment>
<reference evidence="2 3" key="1">
    <citation type="submission" date="2019-11" db="EMBL/GenBank/DDBJ databases">
        <title>Pedobacter petrophilus genome.</title>
        <authorList>
            <person name="Feldbauer M.J."/>
            <person name="Newman J.D."/>
        </authorList>
    </citation>
    <scope>NUCLEOTIDE SEQUENCE [LARGE SCALE GENOMIC DNA]</scope>
    <source>
        <strain evidence="2 3">LMG 29686</strain>
    </source>
</reference>
<dbReference type="AlphaFoldDB" id="A0A7K0G005"/>
<keyword evidence="3" id="KW-1185">Reference proteome</keyword>
<evidence type="ECO:0000313" key="3">
    <source>
        <dbReference type="Proteomes" id="UP000487757"/>
    </source>
</evidence>
<gene>
    <name evidence="2" type="ORF">GJU39_10640</name>
</gene>
<feature type="signal peptide" evidence="1">
    <location>
        <begin position="1"/>
        <end position="18"/>
    </location>
</feature>